<dbReference type="PRINTS" id="PR02045">
    <property type="entry name" value="F138DOMAIN"/>
</dbReference>
<feature type="chain" id="PRO_5035280695" evidence="1">
    <location>
        <begin position="31"/>
        <end position="191"/>
    </location>
</feature>
<evidence type="ECO:0000313" key="2">
    <source>
        <dbReference type="Ensembl" id="ENSCJAP00000088309.1"/>
    </source>
</evidence>
<keyword evidence="1" id="KW-0732">Signal</keyword>
<protein>
    <submittedName>
        <fullName evidence="2">Intraflagellar transport 25</fullName>
    </submittedName>
</protein>
<evidence type="ECO:0000313" key="3">
    <source>
        <dbReference type="Proteomes" id="UP000008225"/>
    </source>
</evidence>
<dbReference type="Gene3D" id="2.60.120.260">
    <property type="entry name" value="Galactose-binding domain-like"/>
    <property type="match status" value="1"/>
</dbReference>
<sequence>GNCLVLKGWRIRLPPKLALFFFFSLSVAQARVQRHNLGSLNLCLLGSSDYPVSSSQVAGITGACHHTRLIFIFLVETRFHHVGQAGLELLASSDPPASTSQSAGITGACHQTQLTFAFLVESFRVSPCCPGWARTCELQRSAHLRLPNCQDYRLNTFKMRKTELCLSSEGSEVILATSSDEKHPPENIIDG</sequence>
<name>A0A8I4A3W2_CALJA</name>
<proteinExistence type="predicted"/>
<dbReference type="GeneTree" id="ENSGT01150000286943"/>
<reference evidence="2" key="2">
    <citation type="submission" date="2025-08" db="UniProtKB">
        <authorList>
            <consortium name="Ensembl"/>
        </authorList>
    </citation>
    <scope>IDENTIFICATION</scope>
</reference>
<reference evidence="2" key="3">
    <citation type="submission" date="2025-09" db="UniProtKB">
        <authorList>
            <consortium name="Ensembl"/>
        </authorList>
    </citation>
    <scope>IDENTIFICATION</scope>
</reference>
<gene>
    <name evidence="2" type="primary">IFT25</name>
</gene>
<organism evidence="2 3">
    <name type="scientific">Callithrix jacchus</name>
    <name type="common">White-tufted-ear marmoset</name>
    <name type="synonym">Simia Jacchus</name>
    <dbReference type="NCBI Taxonomy" id="9483"/>
    <lineage>
        <taxon>Eukaryota</taxon>
        <taxon>Metazoa</taxon>
        <taxon>Chordata</taxon>
        <taxon>Craniata</taxon>
        <taxon>Vertebrata</taxon>
        <taxon>Euteleostomi</taxon>
        <taxon>Mammalia</taxon>
        <taxon>Eutheria</taxon>
        <taxon>Euarchontoglires</taxon>
        <taxon>Primates</taxon>
        <taxon>Haplorrhini</taxon>
        <taxon>Platyrrhini</taxon>
        <taxon>Cebidae</taxon>
        <taxon>Callitrichinae</taxon>
        <taxon>Callithrix</taxon>
        <taxon>Callithrix</taxon>
    </lineage>
</organism>
<reference evidence="2 3" key="1">
    <citation type="submission" date="2009-03" db="EMBL/GenBank/DDBJ databases">
        <authorList>
            <person name="Warren W."/>
            <person name="Ye L."/>
            <person name="Minx P."/>
            <person name="Worley K."/>
            <person name="Gibbs R."/>
            <person name="Wilson R.K."/>
        </authorList>
    </citation>
    <scope>NUCLEOTIDE SEQUENCE [LARGE SCALE GENOMIC DNA]</scope>
</reference>
<dbReference type="Ensembl" id="ENSCJAT00000124510.1">
    <property type="protein sequence ID" value="ENSCJAP00000088309.1"/>
    <property type="gene ID" value="ENSCJAG00000004866.4"/>
</dbReference>
<feature type="signal peptide" evidence="1">
    <location>
        <begin position="1"/>
        <end position="30"/>
    </location>
</feature>
<dbReference type="Proteomes" id="UP000008225">
    <property type="component" value="Chromosome 7"/>
</dbReference>
<dbReference type="PANTHER" id="PTHR12138:SF162">
    <property type="entry name" value="CHROMOSOME UNDETERMINED SCAFFOLD_275, WHOLE GENOME SHOTGUN SEQUENCE"/>
    <property type="match status" value="1"/>
</dbReference>
<dbReference type="PANTHER" id="PTHR12138">
    <property type="entry name" value="PRIMATE-EXPANDED PROTEIN FAMILY"/>
    <property type="match status" value="1"/>
</dbReference>
<evidence type="ECO:0000256" key="1">
    <source>
        <dbReference type="SAM" id="SignalP"/>
    </source>
</evidence>
<accession>A0A8I4A3W2</accession>
<dbReference type="AlphaFoldDB" id="A0A8I4A3W2"/>
<keyword evidence="3" id="KW-1185">Reference proteome</keyword>